<dbReference type="Proteomes" id="UP000697995">
    <property type="component" value="Unassembled WGS sequence"/>
</dbReference>
<dbReference type="NCBIfam" id="NF009251">
    <property type="entry name" value="PRK12607.1"/>
    <property type="match status" value="1"/>
</dbReference>
<comment type="catalytic activity">
    <reaction evidence="7 8">
        <text>5-amino-1-(5-phospho-D-ribosyl)imidazole-4-carboxylate + L-aspartate + ATP = (2S)-2-[5-amino-1-(5-phospho-beta-D-ribosyl)imidazole-4-carboxamido]succinate + ADP + phosphate + 2 H(+)</text>
        <dbReference type="Rhea" id="RHEA:22628"/>
        <dbReference type="ChEBI" id="CHEBI:15378"/>
        <dbReference type="ChEBI" id="CHEBI:29991"/>
        <dbReference type="ChEBI" id="CHEBI:30616"/>
        <dbReference type="ChEBI" id="CHEBI:43474"/>
        <dbReference type="ChEBI" id="CHEBI:58443"/>
        <dbReference type="ChEBI" id="CHEBI:77657"/>
        <dbReference type="ChEBI" id="CHEBI:456216"/>
        <dbReference type="EC" id="6.3.2.6"/>
    </reaction>
</comment>
<dbReference type="InterPro" id="IPR018236">
    <property type="entry name" value="SAICAR_synthetase_CS"/>
</dbReference>
<protein>
    <recommendedName>
        <fullName evidence="8">Phosphoribosylaminoimidazole-succinocarboxamide synthase</fullName>
        <ecNumber evidence="8">6.3.2.6</ecNumber>
    </recommendedName>
    <alternativeName>
        <fullName evidence="8">SAICAR synthetase</fullName>
    </alternativeName>
</protein>
<evidence type="ECO:0000256" key="1">
    <source>
        <dbReference type="ARBA" id="ARBA00004672"/>
    </source>
</evidence>
<dbReference type="RefSeq" id="WP_133223551.1">
    <property type="nucleotide sequence ID" value="NZ_NRSG01000668.1"/>
</dbReference>
<dbReference type="PANTHER" id="PTHR43700">
    <property type="entry name" value="PHOSPHORIBOSYLAMINOIMIDAZOLE-SUCCINOCARBOXAMIDE SYNTHASE"/>
    <property type="match status" value="1"/>
</dbReference>
<keyword evidence="11" id="KW-1185">Reference proteome</keyword>
<sequence length="324" mass="36130">MPSAAALAPYADYVLQDAAIPELPNHYRGKVRENYDLPDGRRIIIATDRLSAFDRILTAVPLKGQVLTQLARFWFERTGDLCPNHVLEYPDPNVLVCRRLSILPVEVVVRDYLAGTTSTSILSMYRAGRREMYGHRFPEGLRPNQKLPRTILTPTSKAFDAGHDEELTPAQILDGGLLTAAQWEEVSARALALFARGREMAAARGLILVDTKYEFGLDAEGRIVLADEIHTPDSSRYWFAGSYAERFAAGTAPQSFDKDFVRSWVVARCDPYKDDVPPIPPEVNLEAARIYIEAFETITGTAFPLPATDRPVLARIRANLAPFL</sequence>
<evidence type="ECO:0000259" key="9">
    <source>
        <dbReference type="Pfam" id="PF01259"/>
    </source>
</evidence>
<feature type="domain" description="SAICAR synthetase/ADE2 N-terminal" evidence="9">
    <location>
        <begin position="26"/>
        <end position="277"/>
    </location>
</feature>
<comment type="similarity">
    <text evidence="2 8">Belongs to the SAICAR synthetase family.</text>
</comment>
<evidence type="ECO:0000256" key="2">
    <source>
        <dbReference type="ARBA" id="ARBA00010190"/>
    </source>
</evidence>
<dbReference type="CDD" id="cd01414">
    <property type="entry name" value="SAICAR_synt_Sc"/>
    <property type="match status" value="1"/>
</dbReference>
<evidence type="ECO:0000256" key="4">
    <source>
        <dbReference type="ARBA" id="ARBA00022741"/>
    </source>
</evidence>
<keyword evidence="3 8" id="KW-0436">Ligase</keyword>
<keyword evidence="6 8" id="KW-0067">ATP-binding</keyword>
<keyword evidence="5 8" id="KW-0658">Purine biosynthesis</keyword>
<organism evidence="10 11">
    <name type="scientific">Paracraurococcus ruber</name>
    <dbReference type="NCBI Taxonomy" id="77675"/>
    <lineage>
        <taxon>Bacteria</taxon>
        <taxon>Pseudomonadati</taxon>
        <taxon>Pseudomonadota</taxon>
        <taxon>Alphaproteobacteria</taxon>
        <taxon>Acetobacterales</taxon>
        <taxon>Roseomonadaceae</taxon>
        <taxon>Paracraurococcus</taxon>
    </lineage>
</organism>
<dbReference type="Gene3D" id="3.30.200.20">
    <property type="entry name" value="Phosphorylase Kinase, domain 1"/>
    <property type="match status" value="1"/>
</dbReference>
<dbReference type="Gene3D" id="3.30.470.20">
    <property type="entry name" value="ATP-grasp fold, B domain"/>
    <property type="match status" value="1"/>
</dbReference>
<gene>
    <name evidence="8" type="primary">purC</name>
    <name evidence="10" type="ORF">CKO45_31290</name>
</gene>
<reference evidence="10 11" key="1">
    <citation type="journal article" date="2020" name="Microorganisms">
        <title>Osmotic Adaptation and Compatible Solute Biosynthesis of Phototrophic Bacteria as Revealed from Genome Analyses.</title>
        <authorList>
            <person name="Imhoff J.F."/>
            <person name="Rahn T."/>
            <person name="Kunzel S."/>
            <person name="Keller A."/>
            <person name="Neulinger S.C."/>
        </authorList>
    </citation>
    <scope>NUCLEOTIDE SEQUENCE [LARGE SCALE GENOMIC DNA]</scope>
    <source>
        <strain evidence="10 11">DSM 15382</strain>
    </source>
</reference>
<evidence type="ECO:0000256" key="7">
    <source>
        <dbReference type="ARBA" id="ARBA00048475"/>
    </source>
</evidence>
<dbReference type="PROSITE" id="PS01057">
    <property type="entry name" value="SAICAR_SYNTHETASE_1"/>
    <property type="match status" value="1"/>
</dbReference>
<proteinExistence type="inferred from homology"/>
<evidence type="ECO:0000256" key="6">
    <source>
        <dbReference type="ARBA" id="ARBA00022840"/>
    </source>
</evidence>
<name>A0ABS1D8H6_9PROT</name>
<keyword evidence="4 8" id="KW-0547">Nucleotide-binding</keyword>
<comment type="caution">
    <text evidence="10">The sequence shown here is derived from an EMBL/GenBank/DDBJ whole genome shotgun (WGS) entry which is preliminary data.</text>
</comment>
<dbReference type="EC" id="6.3.2.6" evidence="8"/>
<evidence type="ECO:0000256" key="8">
    <source>
        <dbReference type="HAMAP-Rule" id="MF_00137"/>
    </source>
</evidence>
<comment type="pathway">
    <text evidence="1 8">Purine metabolism; IMP biosynthesis via de novo pathway; 5-amino-1-(5-phospho-D-ribosyl)imidazole-4-carboxamide from 5-amino-1-(5-phospho-D-ribosyl)imidazole-4-carboxylate: step 1/2.</text>
</comment>
<accession>A0ABS1D8H6</accession>
<dbReference type="EMBL" id="NRSG01000668">
    <property type="protein sequence ID" value="MBK1662660.1"/>
    <property type="molecule type" value="Genomic_DNA"/>
</dbReference>
<evidence type="ECO:0000256" key="3">
    <source>
        <dbReference type="ARBA" id="ARBA00022598"/>
    </source>
</evidence>
<dbReference type="PROSITE" id="PS01058">
    <property type="entry name" value="SAICAR_SYNTHETASE_2"/>
    <property type="match status" value="1"/>
</dbReference>
<dbReference type="HAMAP" id="MF_00137">
    <property type="entry name" value="SAICAR_synth"/>
    <property type="match status" value="1"/>
</dbReference>
<evidence type="ECO:0000313" key="11">
    <source>
        <dbReference type="Proteomes" id="UP000697995"/>
    </source>
</evidence>
<dbReference type="SUPFAM" id="SSF56104">
    <property type="entry name" value="SAICAR synthase-like"/>
    <property type="match status" value="1"/>
</dbReference>
<evidence type="ECO:0000256" key="5">
    <source>
        <dbReference type="ARBA" id="ARBA00022755"/>
    </source>
</evidence>
<dbReference type="Pfam" id="PF01259">
    <property type="entry name" value="SAICAR_synt"/>
    <property type="match status" value="1"/>
</dbReference>
<dbReference type="PANTHER" id="PTHR43700:SF1">
    <property type="entry name" value="PHOSPHORIBOSYLAMINOIMIDAZOLE-SUCCINOCARBOXAMIDE SYNTHASE"/>
    <property type="match status" value="1"/>
</dbReference>
<dbReference type="InterPro" id="IPR028923">
    <property type="entry name" value="SAICAR_synt/ADE2_N"/>
</dbReference>
<evidence type="ECO:0000313" key="10">
    <source>
        <dbReference type="EMBL" id="MBK1662660.1"/>
    </source>
</evidence>